<evidence type="ECO:0000256" key="5">
    <source>
        <dbReference type="PIRSR" id="PIRSR602403-1"/>
    </source>
</evidence>
<dbReference type="GO" id="GO:0016705">
    <property type="term" value="F:oxidoreductase activity, acting on paired donors, with incorporation or reduction of molecular oxygen"/>
    <property type="evidence" value="ECO:0007669"/>
    <property type="project" value="InterPro"/>
</dbReference>
<keyword evidence="7" id="KW-0812">Transmembrane</keyword>
<feature type="binding site" description="axial binding residue" evidence="5">
    <location>
        <position position="472"/>
    </location>
    <ligand>
        <name>heme</name>
        <dbReference type="ChEBI" id="CHEBI:30413"/>
    </ligand>
    <ligandPart>
        <name>Fe</name>
        <dbReference type="ChEBI" id="CHEBI:18248"/>
    </ligandPart>
</feature>
<dbReference type="InterPro" id="IPR002403">
    <property type="entry name" value="Cyt_P450_E_grp-IV"/>
</dbReference>
<keyword evidence="6" id="KW-0503">Monooxygenase</keyword>
<keyword evidence="3 5" id="KW-0479">Metal-binding</keyword>
<keyword evidence="6" id="KW-0560">Oxidoreductase</keyword>
<accession>A0AAI9WWY7</accession>
<dbReference type="PANTHER" id="PTHR24305:SF166">
    <property type="entry name" value="CYTOCHROME P450 12A4, MITOCHONDRIAL-RELATED"/>
    <property type="match status" value="1"/>
</dbReference>
<reference evidence="8" key="1">
    <citation type="journal article" date="2022" name="DNA Res.">
        <title>Genome analysis of five recently described species of the CUG-Ser clade uncovers Candida theae as a new hybrid lineage with pathogenic potential in the Candida parapsilosis species complex.</title>
        <authorList>
            <person name="Mixao V."/>
            <person name="Del Olmo V."/>
            <person name="Hegedusova E."/>
            <person name="Saus E."/>
            <person name="Pryszcz L."/>
            <person name="Cillingova A."/>
            <person name="Nosek J."/>
            <person name="Gabaldon T."/>
        </authorList>
    </citation>
    <scope>NUCLEOTIDE SEQUENCE</scope>
    <source>
        <strain evidence="8">CBS 10844</strain>
    </source>
</reference>
<sequence length="562" mass="65196">MLREPVQKQCKFAEIDIYQISALGEIDIYQISALGEIDIYQILALGFISILIYYFLIYPITSPLWKVPGPYLYRISYIPSLNHQRKHRWIERVYNLHQQYGPLVILSPNELSVNGSQQFIIDIYLKNFPKSKFYQNFTNHGSKDNLFATLTNEKHLHYKKMITRLYSKSAIMSRENNTREILVDTTRKLVNVVHQSSVSGELPDIYSVKPEFNPRAKSHKQDWFNKSKKNQSGKNLGIEVYTLFGAFAMDVISRFELGINNGSDLLSNPVEREIIMKHRQVSSMGFWTSFMPQFWVLAATKLIKMAADDITKFQLSLYAIAEKNPYPTTKGKNRTTLETLKSNGLEKDYAYSFLTDNLFADVIDDLEKIDQLQFLNSLLLENSRVHASIPGAEPRIVDKEDYCVNGIHIPLGTTISCLPFALHREPTVFPNAMAFVPQRWLPYPHESETTYKMRLKQQNKFMMPFGKGIRMCLGMNLAQLEIKLVIANLYWHYSSQLDPDWCHVTQDNTPIKLGSKWQGSNRTDQEMMCMNDAYTTNPVNDECWLRWFEHDTSEQSEIVEQH</sequence>
<evidence type="ECO:0000256" key="6">
    <source>
        <dbReference type="RuleBase" id="RU000461"/>
    </source>
</evidence>
<dbReference type="GO" id="GO:0005506">
    <property type="term" value="F:iron ion binding"/>
    <property type="evidence" value="ECO:0007669"/>
    <property type="project" value="InterPro"/>
</dbReference>
<dbReference type="PANTHER" id="PTHR24305">
    <property type="entry name" value="CYTOCHROME P450"/>
    <property type="match status" value="1"/>
</dbReference>
<evidence type="ECO:0000313" key="9">
    <source>
        <dbReference type="Proteomes" id="UP001202479"/>
    </source>
</evidence>
<evidence type="ECO:0008006" key="10">
    <source>
        <dbReference type="Google" id="ProtNLM"/>
    </source>
</evidence>
<keyword evidence="7" id="KW-0472">Membrane</keyword>
<keyword evidence="9" id="KW-1185">Reference proteome</keyword>
<evidence type="ECO:0000313" key="8">
    <source>
        <dbReference type="EMBL" id="KAI3403503.2"/>
    </source>
</evidence>
<proteinExistence type="inferred from homology"/>
<dbReference type="PROSITE" id="PS00086">
    <property type="entry name" value="CYTOCHROME_P450"/>
    <property type="match status" value="1"/>
</dbReference>
<name>A0AAI9WWY7_9ASCO</name>
<feature type="transmembrane region" description="Helical" evidence="7">
    <location>
        <begin position="39"/>
        <end position="56"/>
    </location>
</feature>
<dbReference type="EMBL" id="JAHUZD010000125">
    <property type="protein sequence ID" value="KAI3403503.2"/>
    <property type="molecule type" value="Genomic_DNA"/>
</dbReference>
<dbReference type="PRINTS" id="PR00465">
    <property type="entry name" value="EP450IV"/>
</dbReference>
<keyword evidence="5 6" id="KW-0349">Heme</keyword>
<dbReference type="GO" id="GO:0004497">
    <property type="term" value="F:monooxygenase activity"/>
    <property type="evidence" value="ECO:0007669"/>
    <property type="project" value="UniProtKB-KW"/>
</dbReference>
<keyword evidence="7" id="KW-1133">Transmembrane helix</keyword>
<dbReference type="RefSeq" id="XP_049179250.1">
    <property type="nucleotide sequence ID" value="XM_049325015.1"/>
</dbReference>
<dbReference type="InterPro" id="IPR050121">
    <property type="entry name" value="Cytochrome_P450_monoxygenase"/>
</dbReference>
<comment type="cofactor">
    <cofactor evidence="1 5">
        <name>heme</name>
        <dbReference type="ChEBI" id="CHEBI:30413"/>
    </cofactor>
</comment>
<evidence type="ECO:0000256" key="2">
    <source>
        <dbReference type="ARBA" id="ARBA00010617"/>
    </source>
</evidence>
<comment type="similarity">
    <text evidence="2 6">Belongs to the cytochrome P450 family.</text>
</comment>
<protein>
    <recommendedName>
        <fullName evidence="10">Cytochrome P450</fullName>
    </recommendedName>
</protein>
<comment type="caution">
    <text evidence="8">The sequence shown here is derived from an EMBL/GenBank/DDBJ whole genome shotgun (WGS) entry which is preliminary data.</text>
</comment>
<dbReference type="InterPro" id="IPR001128">
    <property type="entry name" value="Cyt_P450"/>
</dbReference>
<dbReference type="Proteomes" id="UP001202479">
    <property type="component" value="Unassembled WGS sequence"/>
</dbReference>
<dbReference type="InterPro" id="IPR036396">
    <property type="entry name" value="Cyt_P450_sf"/>
</dbReference>
<keyword evidence="4 5" id="KW-0408">Iron</keyword>
<dbReference type="SUPFAM" id="SSF48264">
    <property type="entry name" value="Cytochrome P450"/>
    <property type="match status" value="1"/>
</dbReference>
<gene>
    <name evidence="8" type="ORF">KGF56_003660</name>
</gene>
<dbReference type="Gene3D" id="1.10.630.10">
    <property type="entry name" value="Cytochrome P450"/>
    <property type="match status" value="2"/>
</dbReference>
<dbReference type="GeneID" id="73381275"/>
<dbReference type="GO" id="GO:0020037">
    <property type="term" value="F:heme binding"/>
    <property type="evidence" value="ECO:0007669"/>
    <property type="project" value="InterPro"/>
</dbReference>
<evidence type="ECO:0000256" key="7">
    <source>
        <dbReference type="SAM" id="Phobius"/>
    </source>
</evidence>
<dbReference type="AlphaFoldDB" id="A0AAI9WWY7"/>
<evidence type="ECO:0000256" key="3">
    <source>
        <dbReference type="ARBA" id="ARBA00022723"/>
    </source>
</evidence>
<dbReference type="InterPro" id="IPR017972">
    <property type="entry name" value="Cyt_P450_CS"/>
</dbReference>
<organism evidence="8 9">
    <name type="scientific">Candida oxycetoniae</name>
    <dbReference type="NCBI Taxonomy" id="497107"/>
    <lineage>
        <taxon>Eukaryota</taxon>
        <taxon>Fungi</taxon>
        <taxon>Dikarya</taxon>
        <taxon>Ascomycota</taxon>
        <taxon>Saccharomycotina</taxon>
        <taxon>Pichiomycetes</taxon>
        <taxon>Debaryomycetaceae</taxon>
        <taxon>Candida/Lodderomyces clade</taxon>
        <taxon>Candida</taxon>
    </lineage>
</organism>
<dbReference type="Pfam" id="PF00067">
    <property type="entry name" value="p450"/>
    <property type="match status" value="1"/>
</dbReference>
<evidence type="ECO:0000256" key="4">
    <source>
        <dbReference type="ARBA" id="ARBA00023004"/>
    </source>
</evidence>
<evidence type="ECO:0000256" key="1">
    <source>
        <dbReference type="ARBA" id="ARBA00001971"/>
    </source>
</evidence>